<dbReference type="GO" id="GO:0016491">
    <property type="term" value="F:oxidoreductase activity"/>
    <property type="evidence" value="ECO:0007669"/>
    <property type="project" value="InterPro"/>
</dbReference>
<dbReference type="Gene3D" id="3.90.660.10">
    <property type="match status" value="1"/>
</dbReference>
<gene>
    <name evidence="2" type="ORF">BCF44_103282</name>
</gene>
<proteinExistence type="predicted"/>
<dbReference type="EMBL" id="QUNO01000003">
    <property type="protein sequence ID" value="REH51833.1"/>
    <property type="molecule type" value="Genomic_DNA"/>
</dbReference>
<accession>A0A3E0HZD4</accession>
<evidence type="ECO:0000313" key="2">
    <source>
        <dbReference type="EMBL" id="REH51833.1"/>
    </source>
</evidence>
<dbReference type="SUPFAM" id="SSF51905">
    <property type="entry name" value="FAD/NAD(P)-binding domain"/>
    <property type="match status" value="1"/>
</dbReference>
<reference evidence="2 3" key="1">
    <citation type="submission" date="2018-08" db="EMBL/GenBank/DDBJ databases">
        <title>Genomic Encyclopedia of Archaeal and Bacterial Type Strains, Phase II (KMG-II): from individual species to whole genera.</title>
        <authorList>
            <person name="Goeker M."/>
        </authorList>
    </citation>
    <scope>NUCLEOTIDE SEQUENCE [LARGE SCALE GENOMIC DNA]</scope>
    <source>
        <strain evidence="2 3">DSM 45791</strain>
    </source>
</reference>
<dbReference type="PANTHER" id="PTHR16128">
    <property type="entry name" value="FAD/NAD(P)-BINDING OXIDOREDUCTASE FAMILY PROTEIN"/>
    <property type="match status" value="1"/>
</dbReference>
<keyword evidence="3" id="KW-1185">Reference proteome</keyword>
<dbReference type="AlphaFoldDB" id="A0A3E0HZD4"/>
<feature type="domain" description="Amine oxidase" evidence="1">
    <location>
        <begin position="83"/>
        <end position="304"/>
    </location>
</feature>
<dbReference type="Gene3D" id="3.50.50.60">
    <property type="entry name" value="FAD/NAD(P)-binding domain"/>
    <property type="match status" value="1"/>
</dbReference>
<dbReference type="InterPro" id="IPR036188">
    <property type="entry name" value="FAD/NAD-bd_sf"/>
</dbReference>
<dbReference type="Pfam" id="PF01593">
    <property type="entry name" value="Amino_oxidase"/>
    <property type="match status" value="1"/>
</dbReference>
<name>A0A3E0HZD4_9PSEU</name>
<dbReference type="PRINTS" id="PR00419">
    <property type="entry name" value="ADXRDTASE"/>
</dbReference>
<organism evidence="2 3">
    <name type="scientific">Kutzneria buriramensis</name>
    <dbReference type="NCBI Taxonomy" id="1045776"/>
    <lineage>
        <taxon>Bacteria</taxon>
        <taxon>Bacillati</taxon>
        <taxon>Actinomycetota</taxon>
        <taxon>Actinomycetes</taxon>
        <taxon>Pseudonocardiales</taxon>
        <taxon>Pseudonocardiaceae</taxon>
        <taxon>Kutzneria</taxon>
    </lineage>
</organism>
<sequence length="316" mass="33379">MEIVSVVVVGAGIAGLACARVLVDAGVDVRVLERAPVVGGRLATRRYDGRPADIGAAYFTVSDPEFDAVARTWQAAGLAREWTDTLVAIENGHEEPRPGPMRWAAPGGLRSLAEHLADGLTVKLQHAVTAVEPGPMVDGVPVDAVVLAMPGPQALDVLDPCLQAARRAADGQDWAPSFAVTLRYPERAWPDFRGAFVNGHEVLTTICDDGDRRGDRAPVLVAHTTPAYTAARLGAHDRVIAEVEDAVGAVLGLPARPVTGYAHQWLQASPGRPSEELFHLDEDNVGVCGDAWGPPRVQTAWLSGTALGRALASRLG</sequence>
<dbReference type="InterPro" id="IPR002937">
    <property type="entry name" value="Amino_oxidase"/>
</dbReference>
<dbReference type="Proteomes" id="UP000256269">
    <property type="component" value="Unassembled WGS sequence"/>
</dbReference>
<dbReference type="PANTHER" id="PTHR16128:SF5">
    <property type="entry name" value="FAD_NAD(P)-BINDING OXIDOREDUCTASE FAMILY PROTEIN"/>
    <property type="match status" value="1"/>
</dbReference>
<protein>
    <recommendedName>
        <fullName evidence="1">Amine oxidase domain-containing protein</fullName>
    </recommendedName>
</protein>
<evidence type="ECO:0000313" key="3">
    <source>
        <dbReference type="Proteomes" id="UP000256269"/>
    </source>
</evidence>
<comment type="caution">
    <text evidence="2">The sequence shown here is derived from an EMBL/GenBank/DDBJ whole genome shotgun (WGS) entry which is preliminary data.</text>
</comment>
<evidence type="ECO:0000259" key="1">
    <source>
        <dbReference type="Pfam" id="PF01593"/>
    </source>
</evidence>
<dbReference type="Pfam" id="PF13450">
    <property type="entry name" value="NAD_binding_8"/>
    <property type="match status" value="1"/>
</dbReference>